<evidence type="ECO:0000256" key="10">
    <source>
        <dbReference type="RuleBase" id="RU000589"/>
    </source>
</evidence>
<evidence type="ECO:0000256" key="7">
    <source>
        <dbReference type="ARBA" id="ARBA00047928"/>
    </source>
</evidence>
<evidence type="ECO:0000256" key="2">
    <source>
        <dbReference type="ARBA" id="ARBA00008891"/>
    </source>
</evidence>
<evidence type="ECO:0000256" key="4">
    <source>
        <dbReference type="ARBA" id="ARBA00022801"/>
    </source>
</evidence>
<dbReference type="Gene3D" id="2.160.20.10">
    <property type="entry name" value="Single-stranded right-handed beta-helix, Pectin lyase-like"/>
    <property type="match status" value="1"/>
</dbReference>
<dbReference type="SUPFAM" id="SSF51126">
    <property type="entry name" value="Pectin lyase-like"/>
    <property type="match status" value="1"/>
</dbReference>
<evidence type="ECO:0000256" key="5">
    <source>
        <dbReference type="ARBA" id="ARBA00023085"/>
    </source>
</evidence>
<dbReference type="InterPro" id="IPR011050">
    <property type="entry name" value="Pectin_lyase_fold/virulence"/>
</dbReference>
<dbReference type="InterPro" id="IPR033131">
    <property type="entry name" value="Pectinesterase_Asp_AS"/>
</dbReference>
<keyword evidence="13" id="KW-1185">Reference proteome</keyword>
<dbReference type="GO" id="GO:0045490">
    <property type="term" value="P:pectin catabolic process"/>
    <property type="evidence" value="ECO:0007669"/>
    <property type="project" value="UniProtKB-UniRule"/>
</dbReference>
<sequence length="342" mass="38122">MSLKTIQLAFEVAFVLSSFVLNVSHGLDAKQVIDSPLITSKIGTNRTIKVDINGDGDFTSVQAAVDSVLPGNNHWVIIHVRKGVYRERVHIPENKPYIFLRGNGKGRTKIVWDKGSIDNYGSATLKVEASNFIAFGVTFKNDANFGTPWTTQNQSVAAMVGADKVAFYHCGFYSAHNTLFDNKGRHYYENCYIQGSIDFIFGRGQSIFQSCEIFVVGDARVKIHGSITAQNKQTLEEDSGFVFIKGKVYGIGRSYLGRARGAYSRVIFAKVYLSKAIVPHGWTNWSHNGTTKNMFHAEYDCHGPGALTEGRATWSRQLTEKEAAPYVNIDFISGKEWLPVYY</sequence>
<dbReference type="Pfam" id="PF01095">
    <property type="entry name" value="Pectinesterase"/>
    <property type="match status" value="1"/>
</dbReference>
<feature type="domain" description="Pectinesterase catalytic" evidence="11">
    <location>
        <begin position="49"/>
        <end position="334"/>
    </location>
</feature>
<name>A0A7J7PAC1_9MAGN</name>
<dbReference type="PROSITE" id="PS00503">
    <property type="entry name" value="PECTINESTERASE_2"/>
    <property type="match status" value="1"/>
</dbReference>
<comment type="caution">
    <text evidence="12">The sequence shown here is derived from an EMBL/GenBank/DDBJ whole genome shotgun (WGS) entry which is preliminary data.</text>
</comment>
<evidence type="ECO:0000256" key="9">
    <source>
        <dbReference type="PROSITE-ProRule" id="PRU10040"/>
    </source>
</evidence>
<evidence type="ECO:0000256" key="3">
    <source>
        <dbReference type="ARBA" id="ARBA00013229"/>
    </source>
</evidence>
<organism evidence="12 13">
    <name type="scientific">Kingdonia uniflora</name>
    <dbReference type="NCBI Taxonomy" id="39325"/>
    <lineage>
        <taxon>Eukaryota</taxon>
        <taxon>Viridiplantae</taxon>
        <taxon>Streptophyta</taxon>
        <taxon>Embryophyta</taxon>
        <taxon>Tracheophyta</taxon>
        <taxon>Spermatophyta</taxon>
        <taxon>Magnoliopsida</taxon>
        <taxon>Ranunculales</taxon>
        <taxon>Circaeasteraceae</taxon>
        <taxon>Kingdonia</taxon>
    </lineage>
</organism>
<dbReference type="AlphaFoldDB" id="A0A7J7PAC1"/>
<evidence type="ECO:0000313" key="13">
    <source>
        <dbReference type="Proteomes" id="UP000541444"/>
    </source>
</evidence>
<comment type="catalytic activity">
    <reaction evidence="7 10">
        <text>[(1-&gt;4)-alpha-D-galacturonosyl methyl ester](n) + n H2O = [(1-&gt;4)-alpha-D-galacturonosyl](n) + n methanol + n H(+)</text>
        <dbReference type="Rhea" id="RHEA:22380"/>
        <dbReference type="Rhea" id="RHEA-COMP:14570"/>
        <dbReference type="Rhea" id="RHEA-COMP:14573"/>
        <dbReference type="ChEBI" id="CHEBI:15377"/>
        <dbReference type="ChEBI" id="CHEBI:15378"/>
        <dbReference type="ChEBI" id="CHEBI:17790"/>
        <dbReference type="ChEBI" id="CHEBI:140522"/>
        <dbReference type="ChEBI" id="CHEBI:140523"/>
        <dbReference type="EC" id="3.1.1.11"/>
    </reaction>
</comment>
<dbReference type="EC" id="3.1.1.11" evidence="3 10"/>
<feature type="chain" id="PRO_5029939059" description="Pectinesterase" evidence="10">
    <location>
        <begin position="27"/>
        <end position="342"/>
    </location>
</feature>
<comment type="pathway">
    <text evidence="1 10">Glycan metabolism; pectin degradation; 2-dehydro-3-deoxy-D-gluconate from pectin: step 1/5.</text>
</comment>
<keyword evidence="6" id="KW-0325">Glycoprotein</keyword>
<dbReference type="EMBL" id="JACGCM010000119">
    <property type="protein sequence ID" value="KAF6176280.1"/>
    <property type="molecule type" value="Genomic_DNA"/>
</dbReference>
<keyword evidence="4 10" id="KW-0378">Hydrolase</keyword>
<comment type="similarity">
    <text evidence="2">Belongs to the pectinesterase family.</text>
</comment>
<evidence type="ECO:0000256" key="8">
    <source>
        <dbReference type="ARBA" id="ARBA00057335"/>
    </source>
</evidence>
<evidence type="ECO:0000313" key="12">
    <source>
        <dbReference type="EMBL" id="KAF6176280.1"/>
    </source>
</evidence>
<evidence type="ECO:0000256" key="6">
    <source>
        <dbReference type="ARBA" id="ARBA00023180"/>
    </source>
</evidence>
<keyword evidence="5 10" id="KW-0063">Aspartyl esterase</keyword>
<reference evidence="12 13" key="1">
    <citation type="journal article" date="2020" name="IScience">
        <title>Genome Sequencing of the Endangered Kingdonia uniflora (Circaeasteraceae, Ranunculales) Reveals Potential Mechanisms of Evolutionary Specialization.</title>
        <authorList>
            <person name="Sun Y."/>
            <person name="Deng T."/>
            <person name="Zhang A."/>
            <person name="Moore M.J."/>
            <person name="Landis J.B."/>
            <person name="Lin N."/>
            <person name="Zhang H."/>
            <person name="Zhang X."/>
            <person name="Huang J."/>
            <person name="Zhang X."/>
            <person name="Sun H."/>
            <person name="Wang H."/>
        </authorList>
    </citation>
    <scope>NUCLEOTIDE SEQUENCE [LARGE SCALE GENOMIC DNA]</scope>
    <source>
        <strain evidence="12">TB1705</strain>
        <tissue evidence="12">Leaf</tissue>
    </source>
</reference>
<evidence type="ECO:0000256" key="1">
    <source>
        <dbReference type="ARBA" id="ARBA00005184"/>
    </source>
</evidence>
<dbReference type="UniPathway" id="UPA00545">
    <property type="reaction ID" value="UER00823"/>
</dbReference>
<dbReference type="PANTHER" id="PTHR31321">
    <property type="entry name" value="ACYL-COA THIOESTER HYDROLASE YBHC-RELATED"/>
    <property type="match status" value="1"/>
</dbReference>
<accession>A0A7J7PAC1</accession>
<dbReference type="FunFam" id="2.160.20.10:FF:000013">
    <property type="entry name" value="Pectinesterase"/>
    <property type="match status" value="1"/>
</dbReference>
<proteinExistence type="inferred from homology"/>
<comment type="function">
    <text evidence="8">Acts in the modification of cell walls via demethylesterification of cell wall pectin.</text>
</comment>
<evidence type="ECO:0000259" key="11">
    <source>
        <dbReference type="Pfam" id="PF01095"/>
    </source>
</evidence>
<gene>
    <name evidence="12" type="ORF">GIB67_023571</name>
</gene>
<keyword evidence="10" id="KW-0732">Signal</keyword>
<feature type="signal peptide" evidence="10">
    <location>
        <begin position="1"/>
        <end position="26"/>
    </location>
</feature>
<dbReference type="InterPro" id="IPR000070">
    <property type="entry name" value="Pectinesterase_cat"/>
</dbReference>
<dbReference type="OrthoDB" id="2019149at2759"/>
<feature type="active site" evidence="9">
    <location>
        <position position="198"/>
    </location>
</feature>
<dbReference type="InterPro" id="IPR012334">
    <property type="entry name" value="Pectin_lyas_fold"/>
</dbReference>
<protein>
    <recommendedName>
        <fullName evidence="3 10">Pectinesterase</fullName>
        <ecNumber evidence="3 10">3.1.1.11</ecNumber>
    </recommendedName>
</protein>
<dbReference type="GO" id="GO:0042545">
    <property type="term" value="P:cell wall modification"/>
    <property type="evidence" value="ECO:0007669"/>
    <property type="project" value="UniProtKB-UniRule"/>
</dbReference>
<dbReference type="GO" id="GO:0030599">
    <property type="term" value="F:pectinesterase activity"/>
    <property type="evidence" value="ECO:0007669"/>
    <property type="project" value="UniProtKB-UniRule"/>
</dbReference>
<dbReference type="Proteomes" id="UP000541444">
    <property type="component" value="Unassembled WGS sequence"/>
</dbReference>
<dbReference type="PANTHER" id="PTHR31321:SF98">
    <property type="entry name" value="PECTINESTERASE 67-RELATED"/>
    <property type="match status" value="1"/>
</dbReference>